<dbReference type="RefSeq" id="WP_174216923.1">
    <property type="nucleotide sequence ID" value="NZ_LS483250.1"/>
</dbReference>
<dbReference type="AlphaFoldDB" id="A0A330LQE3"/>
<accession>A0A330LQE3</accession>
<dbReference type="Pfam" id="PF07295">
    <property type="entry name" value="DUF1451"/>
    <property type="match status" value="1"/>
</dbReference>
<name>A0A330LQE3_9GAMM</name>
<proteinExistence type="predicted"/>
<evidence type="ECO:0000313" key="2">
    <source>
        <dbReference type="Proteomes" id="UP000250163"/>
    </source>
</evidence>
<gene>
    <name evidence="1" type="ORF">MORIYA_2383</name>
</gene>
<reference evidence="2" key="1">
    <citation type="submission" date="2018-05" db="EMBL/GenBank/DDBJ databases">
        <authorList>
            <person name="Cea G.-C."/>
            <person name="William W."/>
        </authorList>
    </citation>
    <scope>NUCLEOTIDE SEQUENCE [LARGE SCALE GENOMIC DNA]</scope>
    <source>
        <strain evidence="2">DB21MT 5</strain>
    </source>
</reference>
<dbReference type="EMBL" id="LS483250">
    <property type="protein sequence ID" value="SQD78859.1"/>
    <property type="molecule type" value="Genomic_DNA"/>
</dbReference>
<dbReference type="KEGG" id="mya:MORIYA_2383"/>
<organism evidence="1 2">
    <name type="scientific">Moritella yayanosii</name>
    <dbReference type="NCBI Taxonomy" id="69539"/>
    <lineage>
        <taxon>Bacteria</taxon>
        <taxon>Pseudomonadati</taxon>
        <taxon>Pseudomonadota</taxon>
        <taxon>Gammaproteobacteria</taxon>
        <taxon>Alteromonadales</taxon>
        <taxon>Moritellaceae</taxon>
        <taxon>Moritella</taxon>
    </lineage>
</organism>
<dbReference type="Proteomes" id="UP000250163">
    <property type="component" value="Chromosome MORIYA"/>
</dbReference>
<protein>
    <submittedName>
        <fullName evidence="1">Uncharacterized protein</fullName>
    </submittedName>
</protein>
<sequence length="168" mass="18963">MAKSNTQYQNSVSKLSVHPLGYKGLYPLIENSFIRRFVVKTEAYLGAAGDLTKKELAEASAYIRHDMDELSKDYQSSIDSFKLSAWYQAWDKITWGTLASITDKTQVEWTEVGDDLQHQGRYCVGDEVGFGLLTCVRCGYSKELFHPTTVLSCANCDGSEFMRESFEP</sequence>
<keyword evidence="2" id="KW-1185">Reference proteome</keyword>
<dbReference type="InterPro" id="IPR009912">
    <property type="entry name" value="DUF1451"/>
</dbReference>
<evidence type="ECO:0000313" key="1">
    <source>
        <dbReference type="EMBL" id="SQD78859.1"/>
    </source>
</evidence>